<protein>
    <recommendedName>
        <fullName evidence="5">Alpha/beta hydrolase fold-3 domain-containing protein</fullName>
    </recommendedName>
</protein>
<proteinExistence type="inferred from homology"/>
<dbReference type="STRING" id="1235802.C823_03675"/>
<dbReference type="Proteomes" id="UP000012589">
    <property type="component" value="Unassembled WGS sequence"/>
</dbReference>
<organism evidence="6 7">
    <name type="scientific">Eubacterium plexicaudatum ASF492</name>
    <dbReference type="NCBI Taxonomy" id="1235802"/>
    <lineage>
        <taxon>Bacteria</taxon>
        <taxon>Bacillati</taxon>
        <taxon>Bacillota</taxon>
        <taxon>Clostridia</taxon>
        <taxon>Eubacteriales</taxon>
        <taxon>Eubacteriaceae</taxon>
        <taxon>Eubacterium</taxon>
    </lineage>
</organism>
<keyword evidence="2" id="KW-0378">Hydrolase</keyword>
<dbReference type="Gene3D" id="3.40.50.1820">
    <property type="entry name" value="alpha/beta hydrolase"/>
    <property type="match status" value="1"/>
</dbReference>
<evidence type="ECO:0000256" key="1">
    <source>
        <dbReference type="ARBA" id="ARBA00010515"/>
    </source>
</evidence>
<keyword evidence="7" id="KW-1185">Reference proteome</keyword>
<evidence type="ECO:0000313" key="6">
    <source>
        <dbReference type="EMBL" id="EMZ23500.1"/>
    </source>
</evidence>
<accession>N2ABP8</accession>
<dbReference type="SUPFAM" id="SSF53474">
    <property type="entry name" value="alpha/beta-Hydrolases"/>
    <property type="match status" value="1"/>
</dbReference>
<dbReference type="InterPro" id="IPR033140">
    <property type="entry name" value="Lipase_GDXG_put_SER_AS"/>
</dbReference>
<evidence type="ECO:0000256" key="2">
    <source>
        <dbReference type="ARBA" id="ARBA00022801"/>
    </source>
</evidence>
<evidence type="ECO:0000256" key="3">
    <source>
        <dbReference type="PROSITE-ProRule" id="PRU10038"/>
    </source>
</evidence>
<evidence type="ECO:0000313" key="7">
    <source>
        <dbReference type="Proteomes" id="UP000012589"/>
    </source>
</evidence>
<dbReference type="InterPro" id="IPR050300">
    <property type="entry name" value="GDXG_lipolytic_enzyme"/>
</dbReference>
<gene>
    <name evidence="6" type="ORF">C823_03675</name>
</gene>
<dbReference type="PATRIC" id="fig|1235802.3.peg.3883"/>
<dbReference type="eggNOG" id="COG0657">
    <property type="taxonomic scope" value="Bacteria"/>
</dbReference>
<dbReference type="PANTHER" id="PTHR48081">
    <property type="entry name" value="AB HYDROLASE SUPERFAMILY PROTEIN C4A8.06C"/>
    <property type="match status" value="1"/>
</dbReference>
<name>N2ABP8_9FIRM</name>
<feature type="active site" evidence="3">
    <location>
        <position position="179"/>
    </location>
</feature>
<dbReference type="GO" id="GO:0016787">
    <property type="term" value="F:hydrolase activity"/>
    <property type="evidence" value="ECO:0007669"/>
    <property type="project" value="UniProtKB-KW"/>
</dbReference>
<reference evidence="6 7" key="1">
    <citation type="journal article" date="2014" name="Genome Announc.">
        <title>Draft genome sequences of the altered schaedler flora, a defined bacterial community from gnotobiotic mice.</title>
        <authorList>
            <person name="Wannemuehler M.J."/>
            <person name="Overstreet A.M."/>
            <person name="Ward D.V."/>
            <person name="Phillips G.J."/>
        </authorList>
    </citation>
    <scope>NUCLEOTIDE SEQUENCE [LARGE SCALE GENOMIC DNA]</scope>
    <source>
        <strain evidence="6 7">ASF492</strain>
    </source>
</reference>
<sequence length="348" mass="38945">MAEDRTNQELDLEIAKETAKETTKEMAKEEKKSSMFAAFVRDMIALMTADRLIGPKLQNGEIRKNLVEAPWKCPACFHVTQIDLAHCKAELLSLVQNPSLNRVILQLHGGGYIGAMRNKYRSFAGLYNEIGSGINVFTPDYRVAPENPYPAALEDALDAWQWLMQSGVQPGKIVIAGDSAGGGLALALCLYLKDHGMELPEGLILMSPWTDLTASGESYETNYTLDPLFGNTKESMIFNRDYVGDEDPTNPYISPLFGSYEGFPPMLIQVGSIEMLLSDSTMLAKKAKEAGVKVRLSIYEGMFHVFQMGELMLQESKKAWEEAGKFLRVLDRRRDESLSVQEEETMYR</sequence>
<evidence type="ECO:0000259" key="5">
    <source>
        <dbReference type="Pfam" id="PF07859"/>
    </source>
</evidence>
<comment type="similarity">
    <text evidence="1">Belongs to the 'GDXG' lipolytic enzyme family.</text>
</comment>
<feature type="domain" description="Alpha/beta hydrolase fold-3" evidence="5">
    <location>
        <begin position="104"/>
        <end position="307"/>
    </location>
</feature>
<dbReference type="PROSITE" id="PS01174">
    <property type="entry name" value="LIPASE_GDXG_SER"/>
    <property type="match status" value="1"/>
</dbReference>
<feature type="region of interest" description="Disordered" evidence="4">
    <location>
        <begin position="1"/>
        <end position="24"/>
    </location>
</feature>
<comment type="caution">
    <text evidence="6">The sequence shown here is derived from an EMBL/GenBank/DDBJ whole genome shotgun (WGS) entry which is preliminary data.</text>
</comment>
<dbReference type="EMBL" id="AQFT01000107">
    <property type="protein sequence ID" value="EMZ23500.1"/>
    <property type="molecule type" value="Genomic_DNA"/>
</dbReference>
<dbReference type="PANTHER" id="PTHR48081:SF8">
    <property type="entry name" value="ALPHA_BETA HYDROLASE FOLD-3 DOMAIN-CONTAINING PROTEIN-RELATED"/>
    <property type="match status" value="1"/>
</dbReference>
<dbReference type="HOGENOM" id="CLU_012494_13_1_9"/>
<dbReference type="AlphaFoldDB" id="N2ABP8"/>
<dbReference type="InterPro" id="IPR013094">
    <property type="entry name" value="AB_hydrolase_3"/>
</dbReference>
<dbReference type="Pfam" id="PF07859">
    <property type="entry name" value="Abhydrolase_3"/>
    <property type="match status" value="1"/>
</dbReference>
<dbReference type="InterPro" id="IPR029058">
    <property type="entry name" value="AB_hydrolase_fold"/>
</dbReference>
<evidence type="ECO:0000256" key="4">
    <source>
        <dbReference type="SAM" id="MobiDB-lite"/>
    </source>
</evidence>